<sequence>MTTQTLSGEQPCFRLSQWVTLRLQLLWAYEKSMGDVSTSGEGDSYGFQSALLVKKGWGKAGVDRASALRAGPGQWLILGQGRRWQSFSADCVLLSIGFRFQYPTGEAVFEEGFPVLADGAEFPQLEREALRAMRLVKKHVGLGFYQGERQVSMRDYLLTQNALRLFLIELAGVFAARGIGVPDMNDLSPHVLRALEVIQNMPPAQPMKSAEVARLAGLSQTHLDRLLVVETGHTIHQQIELRRMQLAQDALQDRAASLKSIAYGLGFCSPSHFHSWFRRRQGVTPQQFRQRSSW</sequence>
<evidence type="ECO:0000256" key="1">
    <source>
        <dbReference type="ARBA" id="ARBA00023015"/>
    </source>
</evidence>
<dbReference type="SUPFAM" id="SSF46689">
    <property type="entry name" value="Homeodomain-like"/>
    <property type="match status" value="1"/>
</dbReference>
<organism evidence="5 6">
    <name type="scientific">Ruficoccus amylovorans</name>
    <dbReference type="NCBI Taxonomy" id="1804625"/>
    <lineage>
        <taxon>Bacteria</taxon>
        <taxon>Pseudomonadati</taxon>
        <taxon>Verrucomicrobiota</taxon>
        <taxon>Opitutia</taxon>
        <taxon>Puniceicoccales</taxon>
        <taxon>Cerasicoccaceae</taxon>
        <taxon>Ruficoccus</taxon>
    </lineage>
</organism>
<evidence type="ECO:0000313" key="5">
    <source>
        <dbReference type="EMBL" id="MBC2595275.1"/>
    </source>
</evidence>
<proteinExistence type="predicted"/>
<keyword evidence="3" id="KW-0804">Transcription</keyword>
<dbReference type="AlphaFoldDB" id="A0A842HF82"/>
<comment type="caution">
    <text evidence="5">The sequence shown here is derived from an EMBL/GenBank/DDBJ whole genome shotgun (WGS) entry which is preliminary data.</text>
</comment>
<dbReference type="GO" id="GO:0043565">
    <property type="term" value="F:sequence-specific DNA binding"/>
    <property type="evidence" value="ECO:0007669"/>
    <property type="project" value="InterPro"/>
</dbReference>
<dbReference type="EMBL" id="JACHVB010000035">
    <property type="protein sequence ID" value="MBC2595275.1"/>
    <property type="molecule type" value="Genomic_DNA"/>
</dbReference>
<keyword evidence="2" id="KW-0238">DNA-binding</keyword>
<dbReference type="Gene3D" id="1.10.10.60">
    <property type="entry name" value="Homeodomain-like"/>
    <property type="match status" value="1"/>
</dbReference>
<dbReference type="InterPro" id="IPR018062">
    <property type="entry name" value="HTH_AraC-typ_CS"/>
</dbReference>
<dbReference type="InterPro" id="IPR050204">
    <property type="entry name" value="AraC_XylS_family_regulators"/>
</dbReference>
<dbReference type="Pfam" id="PF12833">
    <property type="entry name" value="HTH_18"/>
    <property type="match status" value="1"/>
</dbReference>
<dbReference type="RefSeq" id="WP_185676230.1">
    <property type="nucleotide sequence ID" value="NZ_JACHVB010000035.1"/>
</dbReference>
<dbReference type="PROSITE" id="PS00041">
    <property type="entry name" value="HTH_ARAC_FAMILY_1"/>
    <property type="match status" value="1"/>
</dbReference>
<dbReference type="PANTHER" id="PTHR46796">
    <property type="entry name" value="HTH-TYPE TRANSCRIPTIONAL ACTIVATOR RHAS-RELATED"/>
    <property type="match status" value="1"/>
</dbReference>
<name>A0A842HF82_9BACT</name>
<protein>
    <submittedName>
        <fullName evidence="5">Helix-turn-helix transcriptional regulator</fullName>
    </submittedName>
</protein>
<evidence type="ECO:0000256" key="2">
    <source>
        <dbReference type="ARBA" id="ARBA00023125"/>
    </source>
</evidence>
<accession>A0A842HF82</accession>
<evidence type="ECO:0000313" key="6">
    <source>
        <dbReference type="Proteomes" id="UP000546464"/>
    </source>
</evidence>
<gene>
    <name evidence="5" type="ORF">H5P28_13485</name>
</gene>
<dbReference type="SMART" id="SM00342">
    <property type="entry name" value="HTH_ARAC"/>
    <property type="match status" value="1"/>
</dbReference>
<keyword evidence="6" id="KW-1185">Reference proteome</keyword>
<feature type="domain" description="HTH araC/xylS-type" evidence="4">
    <location>
        <begin position="192"/>
        <end position="291"/>
    </location>
</feature>
<dbReference type="PROSITE" id="PS01124">
    <property type="entry name" value="HTH_ARAC_FAMILY_2"/>
    <property type="match status" value="1"/>
</dbReference>
<dbReference type="Proteomes" id="UP000546464">
    <property type="component" value="Unassembled WGS sequence"/>
</dbReference>
<keyword evidence="1" id="KW-0805">Transcription regulation</keyword>
<dbReference type="InterPro" id="IPR009057">
    <property type="entry name" value="Homeodomain-like_sf"/>
</dbReference>
<dbReference type="InterPro" id="IPR018060">
    <property type="entry name" value="HTH_AraC"/>
</dbReference>
<evidence type="ECO:0000256" key="3">
    <source>
        <dbReference type="ARBA" id="ARBA00023163"/>
    </source>
</evidence>
<dbReference type="GO" id="GO:0003700">
    <property type="term" value="F:DNA-binding transcription factor activity"/>
    <property type="evidence" value="ECO:0007669"/>
    <property type="project" value="InterPro"/>
</dbReference>
<dbReference type="PANTHER" id="PTHR46796:SF6">
    <property type="entry name" value="ARAC SUBFAMILY"/>
    <property type="match status" value="1"/>
</dbReference>
<reference evidence="5 6" key="1">
    <citation type="submission" date="2020-07" db="EMBL/GenBank/DDBJ databases">
        <authorList>
            <person name="Feng X."/>
        </authorList>
    </citation>
    <scope>NUCLEOTIDE SEQUENCE [LARGE SCALE GENOMIC DNA]</scope>
    <source>
        <strain evidence="5 6">JCM31066</strain>
    </source>
</reference>
<evidence type="ECO:0000259" key="4">
    <source>
        <dbReference type="PROSITE" id="PS01124"/>
    </source>
</evidence>